<protein>
    <recommendedName>
        <fullName evidence="1">Glucosidase 2 subunit beta</fullName>
    </recommendedName>
</protein>
<reference evidence="11" key="1">
    <citation type="submission" date="2025-08" db="UniProtKB">
        <authorList>
            <consortium name="RefSeq"/>
        </authorList>
    </citation>
    <scope>IDENTIFICATION</scope>
</reference>
<feature type="region of interest" description="Disordered" evidence="6">
    <location>
        <begin position="180"/>
        <end position="228"/>
    </location>
</feature>
<accession>A0AAJ6VWE4</accession>
<dbReference type="InterPro" id="IPR044865">
    <property type="entry name" value="MRH_dom"/>
</dbReference>
<name>A0AAJ6VWE4_9ACAR</name>
<feature type="domain" description="MRH" evidence="9">
    <location>
        <begin position="423"/>
        <end position="524"/>
    </location>
</feature>
<dbReference type="GO" id="GO:0005509">
    <property type="term" value="F:calcium ion binding"/>
    <property type="evidence" value="ECO:0007669"/>
    <property type="project" value="InterPro"/>
</dbReference>
<dbReference type="GO" id="GO:0017177">
    <property type="term" value="C:glucosidase II complex"/>
    <property type="evidence" value="ECO:0007669"/>
    <property type="project" value="TreeGrafter"/>
</dbReference>
<evidence type="ECO:0000256" key="1">
    <source>
        <dbReference type="ARBA" id="ARBA00022387"/>
    </source>
</evidence>
<proteinExistence type="predicted"/>
<dbReference type="Gene3D" id="2.70.130.10">
    <property type="entry name" value="Mannose-6-phosphate receptor binding domain"/>
    <property type="match status" value="1"/>
</dbReference>
<dbReference type="CDD" id="cd00112">
    <property type="entry name" value="LDLa"/>
    <property type="match status" value="1"/>
</dbReference>
<evidence type="ECO:0000313" key="10">
    <source>
        <dbReference type="Proteomes" id="UP000694867"/>
    </source>
</evidence>
<evidence type="ECO:0000256" key="4">
    <source>
        <dbReference type="ARBA" id="ARBA00022837"/>
    </source>
</evidence>
<evidence type="ECO:0000256" key="6">
    <source>
        <dbReference type="SAM" id="MobiDB-lite"/>
    </source>
</evidence>
<dbReference type="PROSITE" id="PS00018">
    <property type="entry name" value="EF_HAND_1"/>
    <property type="match status" value="1"/>
</dbReference>
<feature type="compositionally biased region" description="Acidic residues" evidence="6">
    <location>
        <begin position="345"/>
        <end position="357"/>
    </location>
</feature>
<dbReference type="Pfam" id="PF12999">
    <property type="entry name" value="PRKCSH-like"/>
    <property type="match status" value="1"/>
</dbReference>
<dbReference type="Proteomes" id="UP000694867">
    <property type="component" value="Unplaced"/>
</dbReference>
<dbReference type="InterPro" id="IPR018247">
    <property type="entry name" value="EF_Hand_1_Ca_BS"/>
</dbReference>
<dbReference type="SUPFAM" id="SSF57424">
    <property type="entry name" value="LDL receptor-like module"/>
    <property type="match status" value="1"/>
</dbReference>
<evidence type="ECO:0000256" key="7">
    <source>
        <dbReference type="SAM" id="SignalP"/>
    </source>
</evidence>
<feature type="signal peptide" evidence="7">
    <location>
        <begin position="1"/>
        <end position="23"/>
    </location>
</feature>
<dbReference type="SUPFAM" id="SSF50911">
    <property type="entry name" value="Mannose 6-phosphate receptor domain"/>
    <property type="match status" value="1"/>
</dbReference>
<keyword evidence="2 7" id="KW-0732">Signal</keyword>
<dbReference type="PANTHER" id="PTHR12630">
    <property type="entry name" value="N-LINKED OLIGOSACCHARIDE PROCESSING"/>
    <property type="match status" value="1"/>
</dbReference>
<evidence type="ECO:0000256" key="2">
    <source>
        <dbReference type="ARBA" id="ARBA00022729"/>
    </source>
</evidence>
<dbReference type="SUPFAM" id="SSF47473">
    <property type="entry name" value="EF-hand"/>
    <property type="match status" value="1"/>
</dbReference>
<dbReference type="InterPro" id="IPR039794">
    <property type="entry name" value="Gtb1-like"/>
</dbReference>
<dbReference type="KEGG" id="goe:100909060"/>
<dbReference type="InterPro" id="IPR036607">
    <property type="entry name" value="PRKCSH"/>
</dbReference>
<dbReference type="InterPro" id="IPR009011">
    <property type="entry name" value="Man6P_isomerase_rcpt-bd_dom_sf"/>
</dbReference>
<evidence type="ECO:0000256" key="3">
    <source>
        <dbReference type="ARBA" id="ARBA00022824"/>
    </source>
</evidence>
<dbReference type="Gene3D" id="1.10.238.10">
    <property type="entry name" value="EF-hand"/>
    <property type="match status" value="1"/>
</dbReference>
<dbReference type="AlphaFoldDB" id="A0AAJ6VWE4"/>
<keyword evidence="3" id="KW-0256">Endoplasmic reticulum</keyword>
<feature type="chain" id="PRO_5042495032" description="Glucosidase 2 subunit beta" evidence="7">
    <location>
        <begin position="24"/>
        <end position="544"/>
    </location>
</feature>
<evidence type="ECO:0000313" key="11">
    <source>
        <dbReference type="RefSeq" id="XP_003740071.1"/>
    </source>
</evidence>
<dbReference type="GO" id="GO:0006491">
    <property type="term" value="P:N-glycan processing"/>
    <property type="evidence" value="ECO:0007669"/>
    <property type="project" value="TreeGrafter"/>
</dbReference>
<keyword evidence="5" id="KW-1015">Disulfide bond</keyword>
<dbReference type="PANTHER" id="PTHR12630:SF1">
    <property type="entry name" value="GLUCOSIDASE 2 SUBUNIT BETA"/>
    <property type="match status" value="1"/>
</dbReference>
<organism evidence="10 11">
    <name type="scientific">Galendromus occidentalis</name>
    <name type="common">western predatory mite</name>
    <dbReference type="NCBI Taxonomy" id="34638"/>
    <lineage>
        <taxon>Eukaryota</taxon>
        <taxon>Metazoa</taxon>
        <taxon>Ecdysozoa</taxon>
        <taxon>Arthropoda</taxon>
        <taxon>Chelicerata</taxon>
        <taxon>Arachnida</taxon>
        <taxon>Acari</taxon>
        <taxon>Parasitiformes</taxon>
        <taxon>Mesostigmata</taxon>
        <taxon>Gamasina</taxon>
        <taxon>Phytoseioidea</taxon>
        <taxon>Phytoseiidae</taxon>
        <taxon>Typhlodrominae</taxon>
        <taxon>Galendromus</taxon>
    </lineage>
</organism>
<dbReference type="InterPro" id="IPR002172">
    <property type="entry name" value="LDrepeatLR_classA_rpt"/>
</dbReference>
<evidence type="ECO:0000256" key="5">
    <source>
        <dbReference type="ARBA" id="ARBA00023157"/>
    </source>
</evidence>
<keyword evidence="4" id="KW-0106">Calcium</keyword>
<feature type="domain" description="EF-hand" evidence="8">
    <location>
        <begin position="235"/>
        <end position="270"/>
    </location>
</feature>
<evidence type="ECO:0000259" key="9">
    <source>
        <dbReference type="PROSITE" id="PS51914"/>
    </source>
</evidence>
<keyword evidence="10" id="KW-1185">Reference proteome</keyword>
<dbReference type="InterPro" id="IPR011992">
    <property type="entry name" value="EF-hand-dom_pair"/>
</dbReference>
<dbReference type="PROSITE" id="PS50222">
    <property type="entry name" value="EF_HAND_2"/>
    <property type="match status" value="1"/>
</dbReference>
<sequence length="544" mass="60432">MISSEGILALVAIVSTVSRGTLGSDEHRQISRVRGISLQMKAFYDPLKDFQCLDGSMRLPFSYVNDDYCDCPDGSDEPGTSACPRGKFHCVNLMHSPLDIPSSRVNDGLCDCCDGSDEYDSGVSCPNTCDELGRAAREEAKRREELISQGGKLRRALVDDGKQKVNEAKQKIDELKTEVEKAKATKDERDALRKEAEEKERVLLDEEAKSRREAEDQNKAQDEQDKERVNKYVEEDKLQAEEAFHDLDTNEDGLVTYSEVMNYLQFDQNKDGTVSEDEAKFFLAYREEVDSEEFSGTAWPLIKPAWLLHKTAPFQDPSEAEGGAGAEADGEADGETETHDGENPPQDEDYEEVDEPEAPSPAASADAERDPAVKAAVEAADRARLAYHDAERKHKEIEQELEKFEQIVSGDFGEESEFVPLRGECFEFAEKEYIYKMCPFDKSSQRSKDGGSETSLGRWVRWEQRDGNRYAAMKFEGGTGCWNGPSRSTVVLLQCGLSNQLVSATEPSRCEYQFEFATPAACVAGMPIAPQGSGAASGTEHDEL</sequence>
<feature type="region of interest" description="Disordered" evidence="6">
    <location>
        <begin position="314"/>
        <end position="376"/>
    </location>
</feature>
<dbReference type="InterPro" id="IPR036055">
    <property type="entry name" value="LDL_receptor-like_sf"/>
</dbReference>
<dbReference type="InterPro" id="IPR002048">
    <property type="entry name" value="EF_hand_dom"/>
</dbReference>
<dbReference type="InterPro" id="IPR028146">
    <property type="entry name" value="PRKCSH_N"/>
</dbReference>
<dbReference type="GeneID" id="100909060"/>
<evidence type="ECO:0000259" key="8">
    <source>
        <dbReference type="PROSITE" id="PS50222"/>
    </source>
</evidence>
<dbReference type="RefSeq" id="XP_003740071.1">
    <property type="nucleotide sequence ID" value="XM_003740023.1"/>
</dbReference>
<gene>
    <name evidence="11" type="primary">LOC100909060</name>
</gene>
<dbReference type="Pfam" id="PF13015">
    <property type="entry name" value="PRKCSH_1"/>
    <property type="match status" value="1"/>
</dbReference>
<dbReference type="PROSITE" id="PS51914">
    <property type="entry name" value="MRH"/>
    <property type="match status" value="1"/>
</dbReference>